<comment type="caution">
    <text evidence="1">The sequence shown here is derived from an EMBL/GenBank/DDBJ whole genome shotgun (WGS) entry which is preliminary data.</text>
</comment>
<reference evidence="1 2" key="1">
    <citation type="journal article" date="2016" name="Nat. Commun.">
        <title>Thousands of microbial genomes shed light on interconnected biogeochemical processes in an aquifer system.</title>
        <authorList>
            <person name="Anantharaman K."/>
            <person name="Brown C.T."/>
            <person name="Hug L.A."/>
            <person name="Sharon I."/>
            <person name="Castelle C.J."/>
            <person name="Probst A.J."/>
            <person name="Thomas B.C."/>
            <person name="Singh A."/>
            <person name="Wilkins M.J."/>
            <person name="Karaoz U."/>
            <person name="Brodie E.L."/>
            <person name="Williams K.H."/>
            <person name="Hubbard S.S."/>
            <person name="Banfield J.F."/>
        </authorList>
    </citation>
    <scope>NUCLEOTIDE SEQUENCE [LARGE SCALE GENOMIC DNA]</scope>
</reference>
<proteinExistence type="predicted"/>
<accession>A0A1F5R7P7</accession>
<dbReference type="EMBL" id="MFFM01000038">
    <property type="protein sequence ID" value="OGF10464.1"/>
    <property type="molecule type" value="Genomic_DNA"/>
</dbReference>
<protein>
    <submittedName>
        <fullName evidence="1">GxxExxY protein</fullName>
    </submittedName>
</protein>
<dbReference type="NCBIfam" id="TIGR04256">
    <property type="entry name" value="GxxExxY"/>
    <property type="match status" value="1"/>
</dbReference>
<evidence type="ECO:0000313" key="1">
    <source>
        <dbReference type="EMBL" id="OGF10464.1"/>
    </source>
</evidence>
<gene>
    <name evidence="1" type="ORF">A2024_08920</name>
</gene>
<dbReference type="Pfam" id="PF13366">
    <property type="entry name" value="PDDEXK_3"/>
    <property type="match status" value="1"/>
</dbReference>
<dbReference type="AlphaFoldDB" id="A0A1F5R7P7"/>
<name>A0A1F5R7P7_9BACT</name>
<sequence>MENDSLTEQIIKCAYKVHNTLGFGFLEKVYENSLMIELPNSGLKAEQQKAISVKYGGTVVGDYIADFIVEGSVIVEVKSVNNLATEHEVQLVNYLKATGKRIGLLVNFGKSVEVKRKYRDPK</sequence>
<dbReference type="InterPro" id="IPR026350">
    <property type="entry name" value="GxxExxY"/>
</dbReference>
<organism evidence="1 2">
    <name type="scientific">Candidatus Edwardsbacteria bacterium GWF2_54_11</name>
    <dbReference type="NCBI Taxonomy" id="1817851"/>
    <lineage>
        <taxon>Bacteria</taxon>
        <taxon>Candidatus Edwardsiibacteriota</taxon>
    </lineage>
</organism>
<dbReference type="Proteomes" id="UP000177230">
    <property type="component" value="Unassembled WGS sequence"/>
</dbReference>
<evidence type="ECO:0000313" key="2">
    <source>
        <dbReference type="Proteomes" id="UP000177230"/>
    </source>
</evidence>